<accession>A0A1Y1ZLB3</accession>
<comment type="caution">
    <text evidence="1">The sequence shown here is derived from an EMBL/GenBank/DDBJ whole genome shotgun (WGS) entry which is preliminary data.</text>
</comment>
<dbReference type="AlphaFoldDB" id="A0A1Y1ZLB3"/>
<gene>
    <name evidence="1" type="ORF">BCR34DRAFT_601925</name>
</gene>
<sequence length="302" mass="34800">MRQDTLSTMLDPTTRRSTIEATGINMPLGAYLGGNIEPMESAELVEPIAHVRHPFLFLRLPKDICLMVYERTPLKHREAKVTSHEFVVQIEDSYLELAIFQAYRLIHNEAAHFLLKIHRGNRLPSPLPSLFRAPQSLVDAPELHDARKYPIFSERSFYQTFLLDLAHLSFLELAYPIRVSVANQAPDHPAGPGTLEAQEEKLEWFSEDWKPMFRPHVEMASLQDYFAALINHLNVYPEMEKRIACCSVWTWGDVILSTTPASAWVRTWVMIKANDEARLLLMKVLRRLRLGDLESRDLEVMP</sequence>
<keyword evidence="2" id="KW-1185">Reference proteome</keyword>
<evidence type="ECO:0000313" key="2">
    <source>
        <dbReference type="Proteomes" id="UP000193144"/>
    </source>
</evidence>
<proteinExistence type="predicted"/>
<dbReference type="EMBL" id="MCFA01000070">
    <property type="protein sequence ID" value="ORY10635.1"/>
    <property type="molecule type" value="Genomic_DNA"/>
</dbReference>
<protein>
    <submittedName>
        <fullName evidence="1">Uncharacterized protein</fullName>
    </submittedName>
</protein>
<dbReference type="Proteomes" id="UP000193144">
    <property type="component" value="Unassembled WGS sequence"/>
</dbReference>
<evidence type="ECO:0000313" key="1">
    <source>
        <dbReference type="EMBL" id="ORY10635.1"/>
    </source>
</evidence>
<name>A0A1Y1ZLB3_9PLEO</name>
<organism evidence="1 2">
    <name type="scientific">Clohesyomyces aquaticus</name>
    <dbReference type="NCBI Taxonomy" id="1231657"/>
    <lineage>
        <taxon>Eukaryota</taxon>
        <taxon>Fungi</taxon>
        <taxon>Dikarya</taxon>
        <taxon>Ascomycota</taxon>
        <taxon>Pezizomycotina</taxon>
        <taxon>Dothideomycetes</taxon>
        <taxon>Pleosporomycetidae</taxon>
        <taxon>Pleosporales</taxon>
        <taxon>Lindgomycetaceae</taxon>
        <taxon>Clohesyomyces</taxon>
    </lineage>
</organism>
<reference evidence="1 2" key="1">
    <citation type="submission" date="2016-07" db="EMBL/GenBank/DDBJ databases">
        <title>Pervasive Adenine N6-methylation of Active Genes in Fungi.</title>
        <authorList>
            <consortium name="DOE Joint Genome Institute"/>
            <person name="Mondo S.J."/>
            <person name="Dannebaum R.O."/>
            <person name="Kuo R.C."/>
            <person name="Labutti K."/>
            <person name="Haridas S."/>
            <person name="Kuo A."/>
            <person name="Salamov A."/>
            <person name="Ahrendt S.R."/>
            <person name="Lipzen A."/>
            <person name="Sullivan W."/>
            <person name="Andreopoulos W.B."/>
            <person name="Clum A."/>
            <person name="Lindquist E."/>
            <person name="Daum C."/>
            <person name="Ramamoorthy G.K."/>
            <person name="Gryganskyi A."/>
            <person name="Culley D."/>
            <person name="Magnuson J.K."/>
            <person name="James T.Y."/>
            <person name="O'Malley M.A."/>
            <person name="Stajich J.E."/>
            <person name="Spatafora J.W."/>
            <person name="Visel A."/>
            <person name="Grigoriev I.V."/>
        </authorList>
    </citation>
    <scope>NUCLEOTIDE SEQUENCE [LARGE SCALE GENOMIC DNA]</scope>
    <source>
        <strain evidence="1 2">CBS 115471</strain>
    </source>
</reference>